<evidence type="ECO:0000313" key="2">
    <source>
        <dbReference type="EMBL" id="NJC40678.1"/>
    </source>
</evidence>
<accession>A0A7X5YJ19</accession>
<dbReference type="RefSeq" id="WP_168045540.1">
    <property type="nucleotide sequence ID" value="NZ_JAATJM010000001.1"/>
</dbReference>
<evidence type="ECO:0000313" key="3">
    <source>
        <dbReference type="Proteomes" id="UP000587415"/>
    </source>
</evidence>
<protein>
    <submittedName>
        <fullName evidence="2">Uncharacterized protein</fullName>
    </submittedName>
</protein>
<gene>
    <name evidence="2" type="ORF">GGQ87_000936</name>
</gene>
<organism evidence="2 3">
    <name type="scientific">Brevundimonas alba</name>
    <dbReference type="NCBI Taxonomy" id="74314"/>
    <lineage>
        <taxon>Bacteria</taxon>
        <taxon>Pseudomonadati</taxon>
        <taxon>Pseudomonadota</taxon>
        <taxon>Alphaproteobacteria</taxon>
        <taxon>Caulobacterales</taxon>
        <taxon>Caulobacteraceae</taxon>
        <taxon>Brevundimonas</taxon>
    </lineage>
</organism>
<reference evidence="2 3" key="1">
    <citation type="submission" date="2020-03" db="EMBL/GenBank/DDBJ databases">
        <title>Genomic Encyclopedia of Type Strains, Phase IV (KMG-IV): sequencing the most valuable type-strain genomes for metagenomic binning, comparative biology and taxonomic classification.</title>
        <authorList>
            <person name="Goeker M."/>
        </authorList>
    </citation>
    <scope>NUCLEOTIDE SEQUENCE [LARGE SCALE GENOMIC DNA]</scope>
    <source>
        <strain evidence="2 3">DSM 4736</strain>
    </source>
</reference>
<dbReference type="EMBL" id="JAATJM010000001">
    <property type="protein sequence ID" value="NJC40678.1"/>
    <property type="molecule type" value="Genomic_DNA"/>
</dbReference>
<feature type="transmembrane region" description="Helical" evidence="1">
    <location>
        <begin position="20"/>
        <end position="41"/>
    </location>
</feature>
<dbReference type="AlphaFoldDB" id="A0A7X5YJ19"/>
<keyword evidence="3" id="KW-1185">Reference proteome</keyword>
<keyword evidence="1" id="KW-0812">Transmembrane</keyword>
<sequence>MRDMLVDDDPGARRNHGDSKGLWVINALVCTLVAVLSLYVLRPDDTRQEARSAIAAVESLPAQITSTPAIAAARD</sequence>
<evidence type="ECO:0000256" key="1">
    <source>
        <dbReference type="SAM" id="Phobius"/>
    </source>
</evidence>
<name>A0A7X5YJ19_9CAUL</name>
<comment type="caution">
    <text evidence="2">The sequence shown here is derived from an EMBL/GenBank/DDBJ whole genome shotgun (WGS) entry which is preliminary data.</text>
</comment>
<keyword evidence="1" id="KW-0472">Membrane</keyword>
<proteinExistence type="predicted"/>
<keyword evidence="1" id="KW-1133">Transmembrane helix</keyword>
<dbReference type="Proteomes" id="UP000587415">
    <property type="component" value="Unassembled WGS sequence"/>
</dbReference>